<protein>
    <recommendedName>
        <fullName evidence="7">Mediator of RNA polymerase II transcription subunit 9</fullName>
    </recommendedName>
    <alternativeName>
        <fullName evidence="7">Mediator complex subunit 9</fullName>
    </alternativeName>
</protein>
<accession>A0A1J4JVR6</accession>
<keyword evidence="9" id="KW-1185">Reference proteome</keyword>
<dbReference type="OrthoDB" id="156273at2759"/>
<evidence type="ECO:0000256" key="7">
    <source>
        <dbReference type="RuleBase" id="RU364145"/>
    </source>
</evidence>
<dbReference type="EMBL" id="MLAK01000835">
    <property type="protein sequence ID" value="OHT03233.1"/>
    <property type="molecule type" value="Genomic_DNA"/>
</dbReference>
<comment type="similarity">
    <text evidence="2 7">Belongs to the Mediator complex subunit 9 family.</text>
</comment>
<dbReference type="Gene3D" id="6.10.280.10">
    <property type="entry name" value="Mediator complex, subunit Med21"/>
    <property type="match status" value="1"/>
</dbReference>
<dbReference type="GO" id="GO:0006357">
    <property type="term" value="P:regulation of transcription by RNA polymerase II"/>
    <property type="evidence" value="ECO:0007669"/>
    <property type="project" value="InterPro"/>
</dbReference>
<reference evidence="8" key="1">
    <citation type="submission" date="2016-10" db="EMBL/GenBank/DDBJ databases">
        <authorList>
            <person name="Benchimol M."/>
            <person name="Almeida L.G."/>
            <person name="Vasconcelos A.T."/>
            <person name="Perreira-Neves A."/>
            <person name="Rosa I.A."/>
            <person name="Tasca T."/>
            <person name="Bogo M.R."/>
            <person name="de Souza W."/>
        </authorList>
    </citation>
    <scope>NUCLEOTIDE SEQUENCE [LARGE SCALE GENOMIC DNA]</scope>
    <source>
        <strain evidence="8">K</strain>
    </source>
</reference>
<organism evidence="8 9">
    <name type="scientific">Tritrichomonas foetus</name>
    <dbReference type="NCBI Taxonomy" id="1144522"/>
    <lineage>
        <taxon>Eukaryota</taxon>
        <taxon>Metamonada</taxon>
        <taxon>Parabasalia</taxon>
        <taxon>Tritrichomonadida</taxon>
        <taxon>Tritrichomonadidae</taxon>
        <taxon>Tritrichomonas</taxon>
    </lineage>
</organism>
<dbReference type="GO" id="GO:0003712">
    <property type="term" value="F:transcription coregulator activity"/>
    <property type="evidence" value="ECO:0007669"/>
    <property type="project" value="InterPro"/>
</dbReference>
<comment type="subcellular location">
    <subcellularLocation>
        <location evidence="1 7">Nucleus</location>
    </subcellularLocation>
</comment>
<keyword evidence="4 7" id="KW-0010">Activator</keyword>
<dbReference type="InterPro" id="IPR037212">
    <property type="entry name" value="Med7/Med21-like"/>
</dbReference>
<comment type="function">
    <text evidence="7">Component of the Mediator complex, a coactivator involved in the regulated transcription of nearly all RNA polymerase II-dependent genes. Mediator functions as a bridge to convey information from gene-specific regulatory proteins to the basal RNA polymerase II transcription machinery. Mediator is recruited to promoters by direct interactions with regulatory proteins and serves as a scaffold for the assembly of a functional preinitiation complex with RNA polymerase II and the general transcription factors.</text>
</comment>
<sequence length="98" mass="11418">MSSRRGKKANPFEFIPIVRELLNLLVKPEATEKEISNVASQFVNKMDEAQKILANTPGLDMTEEEQEQKIADLQEAIRQKQHLIEECQRCFESWKDEQ</sequence>
<evidence type="ECO:0000313" key="9">
    <source>
        <dbReference type="Proteomes" id="UP000179807"/>
    </source>
</evidence>
<comment type="caution">
    <text evidence="8">The sequence shown here is derived from an EMBL/GenBank/DDBJ whole genome shotgun (WGS) entry which is preliminary data.</text>
</comment>
<evidence type="ECO:0000256" key="4">
    <source>
        <dbReference type="ARBA" id="ARBA00023159"/>
    </source>
</evidence>
<dbReference type="VEuPathDB" id="TrichDB:TRFO_29420"/>
<proteinExistence type="inferred from homology"/>
<evidence type="ECO:0000256" key="5">
    <source>
        <dbReference type="ARBA" id="ARBA00023163"/>
    </source>
</evidence>
<dbReference type="AlphaFoldDB" id="A0A1J4JVR6"/>
<evidence type="ECO:0000256" key="6">
    <source>
        <dbReference type="ARBA" id="ARBA00023242"/>
    </source>
</evidence>
<dbReference type="SUPFAM" id="SSF140718">
    <property type="entry name" value="Mediator hinge subcomplex-like"/>
    <property type="match status" value="1"/>
</dbReference>
<keyword evidence="6 7" id="KW-0539">Nucleus</keyword>
<keyword evidence="3 7" id="KW-0805">Transcription regulation</keyword>
<dbReference type="Pfam" id="PF07544">
    <property type="entry name" value="Med9"/>
    <property type="match status" value="1"/>
</dbReference>
<name>A0A1J4JVR6_9EUKA</name>
<comment type="subunit">
    <text evidence="7">Component of the Mediator complex.</text>
</comment>
<dbReference type="InterPro" id="IPR011425">
    <property type="entry name" value="Med9"/>
</dbReference>
<keyword evidence="5 7" id="KW-0804">Transcription</keyword>
<evidence type="ECO:0000256" key="1">
    <source>
        <dbReference type="ARBA" id="ARBA00004123"/>
    </source>
</evidence>
<evidence type="ECO:0000256" key="3">
    <source>
        <dbReference type="ARBA" id="ARBA00023015"/>
    </source>
</evidence>
<dbReference type="GO" id="GO:0016592">
    <property type="term" value="C:mediator complex"/>
    <property type="evidence" value="ECO:0007669"/>
    <property type="project" value="InterPro"/>
</dbReference>
<evidence type="ECO:0000313" key="8">
    <source>
        <dbReference type="EMBL" id="OHT03233.1"/>
    </source>
</evidence>
<gene>
    <name evidence="7" type="primary">MED9</name>
    <name evidence="8" type="ORF">TRFO_29420</name>
</gene>
<evidence type="ECO:0000256" key="2">
    <source>
        <dbReference type="ARBA" id="ARBA00008089"/>
    </source>
</evidence>
<dbReference type="Proteomes" id="UP000179807">
    <property type="component" value="Unassembled WGS sequence"/>
</dbReference>